<dbReference type="RefSeq" id="WP_220756721.1">
    <property type="nucleotide sequence ID" value="NZ_BPEU01000010.1"/>
</dbReference>
<comment type="caution">
    <text evidence="1">The sequence shown here is derived from an EMBL/GenBank/DDBJ whole genome shotgun (WGS) entry which is preliminary data.</text>
</comment>
<reference evidence="1 2" key="1">
    <citation type="submission" date="2021-05" db="EMBL/GenBank/DDBJ databases">
        <title>Molecular characterization for Shewanella algae harboring chromosomal blaOXA-55-like strains isolated from clinical and environment sample.</title>
        <authorList>
            <person name="Ohama Y."/>
            <person name="Aoki K."/>
            <person name="Harada S."/>
            <person name="Moriya K."/>
            <person name="Ishii Y."/>
            <person name="Tateda K."/>
        </authorList>
    </citation>
    <scope>NUCLEOTIDE SEQUENCE [LARGE SCALE GENOMIC DNA]</scope>
    <source>
        <strain evidence="1 2">MBTL60-118</strain>
    </source>
</reference>
<name>A0ABQ4NZA2_SHECO</name>
<evidence type="ECO:0000313" key="1">
    <source>
        <dbReference type="EMBL" id="GIU39946.1"/>
    </source>
</evidence>
<dbReference type="Proteomes" id="UP000773469">
    <property type="component" value="Unassembled WGS sequence"/>
</dbReference>
<dbReference type="EMBL" id="BPEU01000010">
    <property type="protein sequence ID" value="GIU39946.1"/>
    <property type="molecule type" value="Genomic_DNA"/>
</dbReference>
<accession>A0ABQ4NZA2</accession>
<evidence type="ECO:0000313" key="2">
    <source>
        <dbReference type="Proteomes" id="UP000773469"/>
    </source>
</evidence>
<keyword evidence="2" id="KW-1185">Reference proteome</keyword>
<sequence length="189" mass="21881">MPRPRIAPYEATLAEIESLYSHLQHDEVANQDLELAEVIELYAQNISQLACLYCQFSRPHKVVALAERTVGLSSSLALADCFAHLYFTLLQCFSSVHELNSWEFDLELLSKQMLAFSEAGYQSNPPLWSEAYAWNLATLAFCITEQSRENQQRHYYKQSFLIFEQYELAIPQMWQQEYLDNTLANIIVV</sequence>
<organism evidence="1 2">
    <name type="scientific">Shewanella colwelliana</name>
    <name type="common">Alteromonas colwelliana</name>
    <dbReference type="NCBI Taxonomy" id="23"/>
    <lineage>
        <taxon>Bacteria</taxon>
        <taxon>Pseudomonadati</taxon>
        <taxon>Pseudomonadota</taxon>
        <taxon>Gammaproteobacteria</taxon>
        <taxon>Alteromonadales</taxon>
        <taxon>Shewanellaceae</taxon>
        <taxon>Shewanella</taxon>
    </lineage>
</organism>
<protein>
    <submittedName>
        <fullName evidence="1">Uncharacterized protein</fullName>
    </submittedName>
</protein>
<gene>
    <name evidence="1" type="ORF">TUM3794_16650</name>
</gene>
<proteinExistence type="predicted"/>